<evidence type="ECO:0000313" key="1">
    <source>
        <dbReference type="EMBL" id="SDL20969.1"/>
    </source>
</evidence>
<dbReference type="AlphaFoldDB" id="A0A1G9I6X1"/>
<dbReference type="Proteomes" id="UP000199440">
    <property type="component" value="Unassembled WGS sequence"/>
</dbReference>
<reference evidence="1 2" key="1">
    <citation type="submission" date="2016-10" db="EMBL/GenBank/DDBJ databases">
        <authorList>
            <person name="de Groot N.N."/>
        </authorList>
    </citation>
    <scope>NUCLEOTIDE SEQUENCE [LARGE SCALE GENOMIC DNA]</scope>
    <source>
        <strain evidence="1 2">DSM 19886</strain>
    </source>
</reference>
<name>A0A1G9I6X1_9FLAO</name>
<evidence type="ECO:0000313" key="2">
    <source>
        <dbReference type="Proteomes" id="UP000199440"/>
    </source>
</evidence>
<proteinExistence type="predicted"/>
<dbReference type="RefSeq" id="WP_089884046.1">
    <property type="nucleotide sequence ID" value="NZ_FNGV01000001.1"/>
</dbReference>
<sequence>MNIQKTNHQLLELYKSKYPNLSKSLTEKNKSLEHSDKATNPLLLKIDEKYANANFKIMFFGQETNTWLGEQNNGEFSGQIEPVYNLYEDFFLSDNCYSYGGQFWNGVSRSVQLVEQELNEKVGVVWNNIIKVGKCGKGAPFASIQEIQFEHFNVFKEEIEILKPDLLVFFSGPNYDSQIKKAFGKIENITVDGFTERQLCEIEIPNLVRAFRTYHPNYLWRNDINKFLQPIVARARRICINV</sequence>
<gene>
    <name evidence="1" type="ORF">SAMN04488514_10120</name>
</gene>
<protein>
    <recommendedName>
        <fullName evidence="3">Uracil DNA glycosylase superfamily protein</fullName>
    </recommendedName>
</protein>
<keyword evidence="2" id="KW-1185">Reference proteome</keyword>
<evidence type="ECO:0008006" key="3">
    <source>
        <dbReference type="Google" id="ProtNLM"/>
    </source>
</evidence>
<dbReference type="EMBL" id="FNGV01000001">
    <property type="protein sequence ID" value="SDL20969.1"/>
    <property type="molecule type" value="Genomic_DNA"/>
</dbReference>
<dbReference type="OrthoDB" id="6399635at2"/>
<accession>A0A1G9I6X1</accession>
<organism evidence="1 2">
    <name type="scientific">Kriegella aquimaris</name>
    <dbReference type="NCBI Taxonomy" id="192904"/>
    <lineage>
        <taxon>Bacteria</taxon>
        <taxon>Pseudomonadati</taxon>
        <taxon>Bacteroidota</taxon>
        <taxon>Flavobacteriia</taxon>
        <taxon>Flavobacteriales</taxon>
        <taxon>Flavobacteriaceae</taxon>
        <taxon>Kriegella</taxon>
    </lineage>
</organism>